<name>A0ACC0M709_RHOML</name>
<dbReference type="Proteomes" id="UP001062846">
    <property type="component" value="Chromosome 10"/>
</dbReference>
<organism evidence="1 2">
    <name type="scientific">Rhododendron molle</name>
    <name type="common">Chinese azalea</name>
    <name type="synonym">Azalea mollis</name>
    <dbReference type="NCBI Taxonomy" id="49168"/>
    <lineage>
        <taxon>Eukaryota</taxon>
        <taxon>Viridiplantae</taxon>
        <taxon>Streptophyta</taxon>
        <taxon>Embryophyta</taxon>
        <taxon>Tracheophyta</taxon>
        <taxon>Spermatophyta</taxon>
        <taxon>Magnoliopsida</taxon>
        <taxon>eudicotyledons</taxon>
        <taxon>Gunneridae</taxon>
        <taxon>Pentapetalae</taxon>
        <taxon>asterids</taxon>
        <taxon>Ericales</taxon>
        <taxon>Ericaceae</taxon>
        <taxon>Ericoideae</taxon>
        <taxon>Rhodoreae</taxon>
        <taxon>Rhododendron</taxon>
    </lineage>
</organism>
<evidence type="ECO:0000313" key="2">
    <source>
        <dbReference type="Proteomes" id="UP001062846"/>
    </source>
</evidence>
<sequence length="67" mass="7227">MITVAAPSLAEGGFVNASPDPVVGKSGGVWTVLPLQIPLLFSNLFLFSENQTNERERERDLPATKLS</sequence>
<proteinExistence type="predicted"/>
<evidence type="ECO:0000313" key="1">
    <source>
        <dbReference type="EMBL" id="KAI8536342.1"/>
    </source>
</evidence>
<protein>
    <submittedName>
        <fullName evidence="1">Uncharacterized protein</fullName>
    </submittedName>
</protein>
<dbReference type="EMBL" id="CM046397">
    <property type="protein sequence ID" value="KAI8536342.1"/>
    <property type="molecule type" value="Genomic_DNA"/>
</dbReference>
<accession>A0ACC0M709</accession>
<comment type="caution">
    <text evidence="1">The sequence shown here is derived from an EMBL/GenBank/DDBJ whole genome shotgun (WGS) entry which is preliminary data.</text>
</comment>
<gene>
    <name evidence="1" type="ORF">RHMOL_Rhmol10G0249700</name>
</gene>
<reference evidence="1" key="1">
    <citation type="submission" date="2022-02" db="EMBL/GenBank/DDBJ databases">
        <title>Plant Genome Project.</title>
        <authorList>
            <person name="Zhang R.-G."/>
        </authorList>
    </citation>
    <scope>NUCLEOTIDE SEQUENCE</scope>
    <source>
        <strain evidence="1">AT1</strain>
    </source>
</reference>
<keyword evidence="2" id="KW-1185">Reference proteome</keyword>